<evidence type="ECO:0000256" key="1">
    <source>
        <dbReference type="ARBA" id="ARBA00023002"/>
    </source>
</evidence>
<feature type="chain" id="PRO_5040738547" evidence="3">
    <location>
        <begin position="18"/>
        <end position="857"/>
    </location>
</feature>
<dbReference type="InterPro" id="IPR036188">
    <property type="entry name" value="FAD/NAD-bd_sf"/>
</dbReference>
<dbReference type="PANTHER" id="PTHR43539">
    <property type="entry name" value="FLAVIN-BINDING MONOOXYGENASE-LIKE PROTEIN (AFU_ORTHOLOGUE AFUA_4G09220)"/>
    <property type="match status" value="1"/>
</dbReference>
<sequence>MLLPTLALLLVVSLASGQGTSERPPYYSELEGSEVFDVAIIGCGPSGIQAALVAIQMNLSYVVLEKSDTCGDFFRNYPRRGDLISFNKPNVPIPLEGWDEDNAKDYALRFDWHSMLYGNLTFPPYTTKFYPRAETFVKYLNDVVAHNSINVRYHQEVQEISQRISPNGSGASGGGEVRDHFLADGSSVRSKTTLVATGLKLKPVHKNELKVYKHLFPNAAFFTYEDAPANECEAYTGKHIIIIGNGNAATELSSFIINECAAMRTWVLGKKSLRASHMTHYVGNVRTHNMVIMESYQLKSLDAHWEIPPFGDATEEDLQESMERGMRCAEGRERSTDDCSDPMVPTESDNVVIIFSGGFRSSDGIRLLTDSSEVVFDEENLYKGRYPSLTAFNEVKGCKGVFATGAISHGRDYKESSGGFVHGFRYTTEATMKYLKASMEVSEEVKWTGGAAYTKKSKKWPYKVFKSAIDAEAYIKVRMQSSSALWHLQGFYCDMLFHIPSNNDSESGTNGSIFLYVEQVPVTWEMEIVSKWVLADYIASQRGLSGDEMGLASDEAQVASFDTRRSGTGDRAPLHVATLEQVLVDFLFSEEEEGHGSQDSALSSCFSPPREEDLDQSKVDEGKVEESNFAQVKVELSMLQSCKPFFFDDYEVFVDGEPVSEGFDSLLMKLYSDQVVRIDSLMENKSKTVPVSSVGSSRLGAGRAIFLFEYGDNFKGCDAVYDEVNNAGTGFIAPTIYLERDPRSTPFAWQRNGRGSENLRQWEGWDKITEKEDLFARWREFDRVDAVLDAYFEVSSMESRVPGSSYGRQYSDADGQRDVFGYKLARKSQAFADIFHHGSSPPWENIFDLDLTQVGTY</sequence>
<feature type="compositionally biased region" description="Basic and acidic residues" evidence="2">
    <location>
        <begin position="609"/>
        <end position="621"/>
    </location>
</feature>
<dbReference type="PRINTS" id="PR00368">
    <property type="entry name" value="FADPNR"/>
</dbReference>
<dbReference type="PRINTS" id="PR00411">
    <property type="entry name" value="PNDRDTASEI"/>
</dbReference>
<protein>
    <submittedName>
        <fullName evidence="4">Uncharacterized protein</fullName>
    </submittedName>
</protein>
<dbReference type="GO" id="GO:0036503">
    <property type="term" value="P:ERAD pathway"/>
    <property type="evidence" value="ECO:0007669"/>
    <property type="project" value="TreeGrafter"/>
</dbReference>
<keyword evidence="5" id="KW-1185">Reference proteome</keyword>
<keyword evidence="3" id="KW-0732">Signal</keyword>
<feature type="compositionally biased region" description="Polar residues" evidence="2">
    <location>
        <begin position="597"/>
        <end position="606"/>
    </location>
</feature>
<dbReference type="InterPro" id="IPR050982">
    <property type="entry name" value="Auxin_biosynth/cation_transpt"/>
</dbReference>
<evidence type="ECO:0000256" key="3">
    <source>
        <dbReference type="SAM" id="SignalP"/>
    </source>
</evidence>
<proteinExistence type="predicted"/>
<feature type="region of interest" description="Disordered" evidence="2">
    <location>
        <begin position="594"/>
        <end position="621"/>
    </location>
</feature>
<accession>A0A9W7G2S6</accession>
<dbReference type="Pfam" id="PF13738">
    <property type="entry name" value="Pyr_redox_3"/>
    <property type="match status" value="1"/>
</dbReference>
<dbReference type="Gene3D" id="3.50.50.60">
    <property type="entry name" value="FAD/NAD(P)-binding domain"/>
    <property type="match status" value="2"/>
</dbReference>
<comment type="caution">
    <text evidence="4">The sequence shown here is derived from an EMBL/GenBank/DDBJ whole genome shotgun (WGS) entry which is preliminary data.</text>
</comment>
<evidence type="ECO:0000256" key="2">
    <source>
        <dbReference type="SAM" id="MobiDB-lite"/>
    </source>
</evidence>
<dbReference type="GO" id="GO:0005788">
    <property type="term" value="C:endoplasmic reticulum lumen"/>
    <property type="evidence" value="ECO:0007669"/>
    <property type="project" value="TreeGrafter"/>
</dbReference>
<dbReference type="AlphaFoldDB" id="A0A9W7G2S6"/>
<organism evidence="4 5">
    <name type="scientific">Triparma columacea</name>
    <dbReference type="NCBI Taxonomy" id="722753"/>
    <lineage>
        <taxon>Eukaryota</taxon>
        <taxon>Sar</taxon>
        <taxon>Stramenopiles</taxon>
        <taxon>Ochrophyta</taxon>
        <taxon>Bolidophyceae</taxon>
        <taxon>Parmales</taxon>
        <taxon>Triparmaceae</taxon>
        <taxon>Triparma</taxon>
    </lineage>
</organism>
<evidence type="ECO:0000313" key="5">
    <source>
        <dbReference type="Proteomes" id="UP001165065"/>
    </source>
</evidence>
<name>A0A9W7G2S6_9STRA</name>
<dbReference type="GO" id="GO:0050660">
    <property type="term" value="F:flavin adenine dinucleotide binding"/>
    <property type="evidence" value="ECO:0007669"/>
    <property type="project" value="TreeGrafter"/>
</dbReference>
<keyword evidence="1" id="KW-0560">Oxidoreductase</keyword>
<reference evidence="5" key="1">
    <citation type="journal article" date="2023" name="Commun. Biol.">
        <title>Genome analysis of Parmales, the sister group of diatoms, reveals the evolutionary specialization of diatoms from phago-mixotrophs to photoautotrophs.</title>
        <authorList>
            <person name="Ban H."/>
            <person name="Sato S."/>
            <person name="Yoshikawa S."/>
            <person name="Yamada K."/>
            <person name="Nakamura Y."/>
            <person name="Ichinomiya M."/>
            <person name="Sato N."/>
            <person name="Blanc-Mathieu R."/>
            <person name="Endo H."/>
            <person name="Kuwata A."/>
            <person name="Ogata H."/>
        </authorList>
    </citation>
    <scope>NUCLEOTIDE SEQUENCE [LARGE SCALE GENOMIC DNA]</scope>
</reference>
<dbReference type="PANTHER" id="PTHR43539:SF23">
    <property type="entry name" value="FAD-DEPENDENT OXIDOREDUCTASE DOMAIN-CONTAINING PROTEIN 2"/>
    <property type="match status" value="1"/>
</dbReference>
<evidence type="ECO:0000313" key="4">
    <source>
        <dbReference type="EMBL" id="GMI30915.1"/>
    </source>
</evidence>
<feature type="signal peptide" evidence="3">
    <location>
        <begin position="1"/>
        <end position="17"/>
    </location>
</feature>
<gene>
    <name evidence="4" type="ORF">TrCOL_g11812</name>
</gene>
<dbReference type="SUPFAM" id="SSF51905">
    <property type="entry name" value="FAD/NAD(P)-binding domain"/>
    <property type="match status" value="1"/>
</dbReference>
<dbReference type="Proteomes" id="UP001165065">
    <property type="component" value="Unassembled WGS sequence"/>
</dbReference>
<dbReference type="OrthoDB" id="186481at2759"/>
<dbReference type="EMBL" id="BRYA01000725">
    <property type="protein sequence ID" value="GMI30915.1"/>
    <property type="molecule type" value="Genomic_DNA"/>
</dbReference>
<dbReference type="GO" id="GO:0004497">
    <property type="term" value="F:monooxygenase activity"/>
    <property type="evidence" value="ECO:0007669"/>
    <property type="project" value="TreeGrafter"/>
</dbReference>